<name>A0A6C0IRX8_9ZZZZ</name>
<protein>
    <recommendedName>
        <fullName evidence="1">VWFA domain-containing protein</fullName>
    </recommendedName>
</protein>
<accession>A0A6C0IRX8</accession>
<dbReference type="EMBL" id="MN740249">
    <property type="protein sequence ID" value="QHT95971.1"/>
    <property type="molecule type" value="Genomic_DNA"/>
</dbReference>
<evidence type="ECO:0000259" key="1">
    <source>
        <dbReference type="PROSITE" id="PS50234"/>
    </source>
</evidence>
<dbReference type="SUPFAM" id="SSF53300">
    <property type="entry name" value="vWA-like"/>
    <property type="match status" value="1"/>
</dbReference>
<dbReference type="InterPro" id="IPR002035">
    <property type="entry name" value="VWF_A"/>
</dbReference>
<sequence>MSELIQTYSLEFHDETIANPCNNTDTCNDEYLFGVLSFTLTNKCLNDNDNDNDNVNDTDIINNVNLDCKKHIHFVFNIDHSGSMDDECKDGRTKMRHIIYTLENMLKVCYEKVKKEKQKGVSVSIYVQIFDDIVTPIITNVTNIEDHNITDLIEIIRKIEPLGSTNIGEALDMVAIHINDYTKLYPDNEIIHILLTDGEITCGAFHLNVLKAKLPELANCTHIFIGYGKTHDSKLLSNLANVKRGHYRFVDILENAGLVYGEIIHGIFYKVLDNVTLVCGNNSDTDSVSDVLIYNYATNEWTHCLELDPLSNEQKKDFQIKCLKTKLNTCTIMLKGNTDYTYTFTNDLNRDNVVIKDLTNYLFRQRTQELLFKSREMEQDTTDVRDYLEIDIHGKIKRERSKKLDLVREQLKAFHKILLGYIKDKKDLELDNTFLTNLADDIYICYKTLGTNYGGMFTYARQLSQGKQQTYTCSSIHDEEEYNNTSNYSNDINDTNLQIPIEPFKCIKNRRLPSTPMPNKNKNKKNKKNNKVVTPFTFVVEEDTSDVYISHIRPSIRNTTVENINDFDYNYDEDYYTNYTDLLVDNDIDTYTLSKNILSPYRTSGIVDMMSQMSKTDDE</sequence>
<organism evidence="2">
    <name type="scientific">viral metagenome</name>
    <dbReference type="NCBI Taxonomy" id="1070528"/>
    <lineage>
        <taxon>unclassified sequences</taxon>
        <taxon>metagenomes</taxon>
        <taxon>organismal metagenomes</taxon>
    </lineage>
</organism>
<dbReference type="Pfam" id="PF13768">
    <property type="entry name" value="VWA_3"/>
    <property type="match status" value="1"/>
</dbReference>
<dbReference type="PROSITE" id="PS50234">
    <property type="entry name" value="VWFA"/>
    <property type="match status" value="1"/>
</dbReference>
<dbReference type="Gene3D" id="3.40.50.410">
    <property type="entry name" value="von Willebrand factor, type A domain"/>
    <property type="match status" value="1"/>
</dbReference>
<dbReference type="AlphaFoldDB" id="A0A6C0IRX8"/>
<feature type="domain" description="VWFA" evidence="1">
    <location>
        <begin position="73"/>
        <end position="267"/>
    </location>
</feature>
<proteinExistence type="predicted"/>
<evidence type="ECO:0000313" key="2">
    <source>
        <dbReference type="EMBL" id="QHT95971.1"/>
    </source>
</evidence>
<dbReference type="InterPro" id="IPR036465">
    <property type="entry name" value="vWFA_dom_sf"/>
</dbReference>
<reference evidence="2" key="1">
    <citation type="journal article" date="2020" name="Nature">
        <title>Giant virus diversity and host interactions through global metagenomics.</title>
        <authorList>
            <person name="Schulz F."/>
            <person name="Roux S."/>
            <person name="Paez-Espino D."/>
            <person name="Jungbluth S."/>
            <person name="Walsh D.A."/>
            <person name="Denef V.J."/>
            <person name="McMahon K.D."/>
            <person name="Konstantinidis K.T."/>
            <person name="Eloe-Fadrosh E.A."/>
            <person name="Kyrpides N.C."/>
            <person name="Woyke T."/>
        </authorList>
    </citation>
    <scope>NUCLEOTIDE SEQUENCE</scope>
    <source>
        <strain evidence="2">GVMAG-M-3300024301-20</strain>
    </source>
</reference>